<evidence type="ECO:0000313" key="1">
    <source>
        <dbReference type="EMBL" id="KAK7852840.1"/>
    </source>
</evidence>
<gene>
    <name evidence="1" type="ORF">CFP56_037746</name>
</gene>
<protein>
    <submittedName>
        <fullName evidence="1">Uncharacterized protein</fullName>
    </submittedName>
</protein>
<accession>A0AAW0LNB4</accession>
<dbReference type="PANTHER" id="PTHR33735">
    <property type="entry name" value="EXPRESSED PROTEIN"/>
    <property type="match status" value="1"/>
</dbReference>
<keyword evidence="2" id="KW-1185">Reference proteome</keyword>
<comment type="caution">
    <text evidence="1">The sequence shown here is derived from an EMBL/GenBank/DDBJ whole genome shotgun (WGS) entry which is preliminary data.</text>
</comment>
<dbReference type="AlphaFoldDB" id="A0AAW0LNB4"/>
<evidence type="ECO:0000313" key="2">
    <source>
        <dbReference type="Proteomes" id="UP000237347"/>
    </source>
</evidence>
<sequence>MSASKSILSCTSTLIGASRRYQLIPNPCRLLLISKRNEKRSFLGTDQRLQFLKTGPRELVVSKRKMDVTVRSSIPPVPPIPSSPASPGPWKHWIVGLIVSAILPFLGIKLGPLLKLKEEVAEVVEKVAEEVDKVAEEISEHLPEGGKLRVAAKIIEKVAEKTAEDAQLVEDVIDKFEAVEKDVESLIDPVVDQAKKTSIVTSIKFEKLEIRKLNYYATLEIEASKL</sequence>
<dbReference type="PANTHER" id="PTHR33735:SF14">
    <property type="entry name" value="PHAGE CAPSID SCAFFOLDING PROTEIN (GPO) SERINE PEPTIDASE"/>
    <property type="match status" value="1"/>
</dbReference>
<name>A0AAW0LNB4_QUESU</name>
<dbReference type="EMBL" id="PKMF04000071">
    <property type="protein sequence ID" value="KAK7852840.1"/>
    <property type="molecule type" value="Genomic_DNA"/>
</dbReference>
<dbReference type="Proteomes" id="UP000237347">
    <property type="component" value="Unassembled WGS sequence"/>
</dbReference>
<reference evidence="1 2" key="1">
    <citation type="journal article" date="2018" name="Sci. Data">
        <title>The draft genome sequence of cork oak.</title>
        <authorList>
            <person name="Ramos A.M."/>
            <person name="Usie A."/>
            <person name="Barbosa P."/>
            <person name="Barros P.M."/>
            <person name="Capote T."/>
            <person name="Chaves I."/>
            <person name="Simoes F."/>
            <person name="Abreu I."/>
            <person name="Carrasquinho I."/>
            <person name="Faro C."/>
            <person name="Guimaraes J.B."/>
            <person name="Mendonca D."/>
            <person name="Nobrega F."/>
            <person name="Rodrigues L."/>
            <person name="Saibo N.J.M."/>
            <person name="Varela M.C."/>
            <person name="Egas C."/>
            <person name="Matos J."/>
            <person name="Miguel C.M."/>
            <person name="Oliveira M.M."/>
            <person name="Ricardo C.P."/>
            <person name="Goncalves S."/>
        </authorList>
    </citation>
    <scope>NUCLEOTIDE SEQUENCE [LARGE SCALE GENOMIC DNA]</scope>
    <source>
        <strain evidence="2">cv. HL8</strain>
    </source>
</reference>
<proteinExistence type="predicted"/>
<organism evidence="1 2">
    <name type="scientific">Quercus suber</name>
    <name type="common">Cork oak</name>
    <dbReference type="NCBI Taxonomy" id="58331"/>
    <lineage>
        <taxon>Eukaryota</taxon>
        <taxon>Viridiplantae</taxon>
        <taxon>Streptophyta</taxon>
        <taxon>Embryophyta</taxon>
        <taxon>Tracheophyta</taxon>
        <taxon>Spermatophyta</taxon>
        <taxon>Magnoliopsida</taxon>
        <taxon>eudicotyledons</taxon>
        <taxon>Gunneridae</taxon>
        <taxon>Pentapetalae</taxon>
        <taxon>rosids</taxon>
        <taxon>fabids</taxon>
        <taxon>Fagales</taxon>
        <taxon>Fagaceae</taxon>
        <taxon>Quercus</taxon>
    </lineage>
</organism>